<dbReference type="NCBIfam" id="TIGR00916">
    <property type="entry name" value="2A0604s01"/>
    <property type="match status" value="1"/>
</dbReference>
<dbReference type="SUPFAM" id="SSF82866">
    <property type="entry name" value="Multidrug efflux transporter AcrB transmembrane domain"/>
    <property type="match status" value="1"/>
</dbReference>
<feature type="transmembrane region" description="Helical" evidence="9">
    <location>
        <begin position="579"/>
        <end position="603"/>
    </location>
</feature>
<dbReference type="HAMAP" id="MF_01463_B">
    <property type="entry name" value="SecD_B"/>
    <property type="match status" value="1"/>
</dbReference>
<dbReference type="Gene3D" id="1.20.1640.10">
    <property type="entry name" value="Multidrug efflux transporter AcrB transmembrane domain"/>
    <property type="match status" value="1"/>
</dbReference>
<reference evidence="14 15" key="1">
    <citation type="submission" date="2022-03" db="EMBL/GenBank/DDBJ databases">
        <title>Genomic Encyclopedia of Type Strains, Phase III (KMG-III): the genomes of soil and plant-associated and newly described type strains.</title>
        <authorList>
            <person name="Whitman W."/>
        </authorList>
    </citation>
    <scope>NUCLEOTIDE SEQUENCE [LARGE SCALE GENOMIC DNA]</scope>
    <source>
        <strain evidence="14 15">BSker1</strain>
    </source>
</reference>
<name>A0ABT1G5P6_9GAMM</name>
<dbReference type="Pfam" id="PF13721">
    <property type="entry name" value="SecD-TM1"/>
    <property type="match status" value="1"/>
</dbReference>
<dbReference type="InterPro" id="IPR022646">
    <property type="entry name" value="SecD/SecF_CS"/>
</dbReference>
<sequence>MINQFPAWKNLLVVVVLTVGVVLALPNIFGEDPSVQVGGTDRAELDQAAMERILTVLEEEEGLVPHRYGMEEGQLVLRFEDGEQQDRAQVRLRAELGRDFQVAVYQAPAMPDWMREIGLRPMNLGLDLRGGVHFLLQVDMEAVVEQAVERFDGNVRSLLRDERIRYTGIEQGERGFTVYLRDDGQRSSTLDRLSREFPELDVSEGDEANAIRVVISDDEIEEAQRNALEQNRTTLRNRVDELGVAEPLVQRQNPDRIVVQLPGVQDTTRAKDILGATAQLEFRLVDEDNDPYRAEETGRVPPGSRLYQHRDGYPVLLKRDVIATGDQLTGAGTGFDEDSGRPMVTVNLDSQGGRRMGETTRENLGRGMAVVYRERVTETRIENGEEVRESQEVEEVISVATIQGIFSNRFRITNLEGDQARNLALLLRAGALAAPVDIIEERTVGASLGQDNIEAGIMAISFGFLLVVIFMLIYYKVFGLVANLALFFNLIMVVGLLSALGATLTLPGIAGIVLTVGMAVDANVLIFERIREEIKAGNTPQAAIFSGYEKAFSTIADANITTLIAALVLFSFGTGPIQGFAITLSLGIMCSMFTAILGTRAAVNLIYGNRKVKALSI</sequence>
<dbReference type="Proteomes" id="UP001523550">
    <property type="component" value="Unassembled WGS sequence"/>
</dbReference>
<evidence type="ECO:0000256" key="7">
    <source>
        <dbReference type="ARBA" id="ARBA00023010"/>
    </source>
</evidence>
<organism evidence="14 15">
    <name type="scientific">Natronospira proteinivora</name>
    <dbReference type="NCBI Taxonomy" id="1807133"/>
    <lineage>
        <taxon>Bacteria</taxon>
        <taxon>Pseudomonadati</taxon>
        <taxon>Pseudomonadota</taxon>
        <taxon>Gammaproteobacteria</taxon>
        <taxon>Natronospirales</taxon>
        <taxon>Natronospiraceae</taxon>
        <taxon>Natronospira</taxon>
    </lineage>
</organism>
<keyword evidence="4 9" id="KW-0812">Transmembrane</keyword>
<evidence type="ECO:0000256" key="1">
    <source>
        <dbReference type="ARBA" id="ARBA00004651"/>
    </source>
</evidence>
<comment type="similarity">
    <text evidence="9">Belongs to the SecD/SecF family. SecD subfamily.</text>
</comment>
<dbReference type="Pfam" id="PF22599">
    <property type="entry name" value="SecDF_P1_head"/>
    <property type="match status" value="1"/>
</dbReference>
<dbReference type="InterPro" id="IPR048634">
    <property type="entry name" value="SecD_SecF_C"/>
</dbReference>
<comment type="caution">
    <text evidence="14">The sequence shown here is derived from an EMBL/GenBank/DDBJ whole genome shotgun (WGS) entry which is preliminary data.</text>
</comment>
<dbReference type="NCBIfam" id="TIGR01129">
    <property type="entry name" value="secD"/>
    <property type="match status" value="1"/>
</dbReference>
<accession>A0ABT1G5P6</accession>
<keyword evidence="6 9" id="KW-1133">Transmembrane helix</keyword>
<feature type="transmembrane region" description="Helical" evidence="9">
    <location>
        <begin position="455"/>
        <end position="474"/>
    </location>
</feature>
<comment type="function">
    <text evidence="9">Part of the Sec protein translocase complex. Interacts with the SecYEG preprotein conducting channel. SecDF uses the proton motive force (PMF) to complete protein translocation after the ATP-dependent function of SecA.</text>
</comment>
<dbReference type="RefSeq" id="WP_253444260.1">
    <property type="nucleotide sequence ID" value="NZ_JALJYF010000001.1"/>
</dbReference>
<feature type="domain" description="SecDF P1 head subdomain" evidence="13">
    <location>
        <begin position="306"/>
        <end position="434"/>
    </location>
</feature>
<evidence type="ECO:0000256" key="6">
    <source>
        <dbReference type="ARBA" id="ARBA00022989"/>
    </source>
</evidence>
<feature type="domain" description="SecD export protein N-terminal TM" evidence="11">
    <location>
        <begin position="2"/>
        <end position="103"/>
    </location>
</feature>
<dbReference type="Gene3D" id="3.30.1360.200">
    <property type="match status" value="1"/>
</dbReference>
<dbReference type="PANTHER" id="PTHR30081">
    <property type="entry name" value="PROTEIN-EXPORT MEMBRANE PROTEIN SEC"/>
    <property type="match status" value="1"/>
</dbReference>
<comment type="caution">
    <text evidence="9">Lacks conserved residue(s) required for the propagation of feature annotation.</text>
</comment>
<feature type="transmembrane region" description="Helical" evidence="9">
    <location>
        <begin position="508"/>
        <end position="530"/>
    </location>
</feature>
<dbReference type="Pfam" id="PF07549">
    <property type="entry name" value="Sec_GG"/>
    <property type="match status" value="1"/>
</dbReference>
<keyword evidence="5 9" id="KW-0653">Protein transport</keyword>
<keyword evidence="2 9" id="KW-0813">Transport</keyword>
<dbReference type="InterPro" id="IPR005791">
    <property type="entry name" value="SecD"/>
</dbReference>
<dbReference type="InterPro" id="IPR022813">
    <property type="entry name" value="SecD/SecF_arch_bac"/>
</dbReference>
<dbReference type="InterPro" id="IPR054384">
    <property type="entry name" value="SecDF_P1_head"/>
</dbReference>
<protein>
    <recommendedName>
        <fullName evidence="9">Protein translocase subunit SecD</fullName>
    </recommendedName>
</protein>
<evidence type="ECO:0000259" key="12">
    <source>
        <dbReference type="Pfam" id="PF21760"/>
    </source>
</evidence>
<feature type="domain" description="Protein export membrane protein SecD/SecF C-terminal" evidence="10">
    <location>
        <begin position="436"/>
        <end position="597"/>
    </location>
</feature>
<dbReference type="PANTHER" id="PTHR30081:SF1">
    <property type="entry name" value="PROTEIN TRANSLOCASE SUBUNIT SECD"/>
    <property type="match status" value="1"/>
</dbReference>
<feature type="transmembrane region" description="Helical" evidence="9">
    <location>
        <begin position="551"/>
        <end position="573"/>
    </location>
</feature>
<dbReference type="PRINTS" id="PR00702">
    <property type="entry name" value="ACRIFLAVINRP"/>
</dbReference>
<keyword evidence="8 9" id="KW-0472">Membrane</keyword>
<feature type="domain" description="Protein translocase subunit SecDF P1" evidence="12">
    <location>
        <begin position="228"/>
        <end position="287"/>
    </location>
</feature>
<evidence type="ECO:0000313" key="14">
    <source>
        <dbReference type="EMBL" id="MCP1726265.1"/>
    </source>
</evidence>
<evidence type="ECO:0000313" key="15">
    <source>
        <dbReference type="Proteomes" id="UP001523550"/>
    </source>
</evidence>
<dbReference type="Gene3D" id="3.30.70.3400">
    <property type="match status" value="2"/>
</dbReference>
<dbReference type="Pfam" id="PF21760">
    <property type="entry name" value="SecD_1st"/>
    <property type="match status" value="1"/>
</dbReference>
<dbReference type="InterPro" id="IPR001036">
    <property type="entry name" value="Acrflvin-R"/>
</dbReference>
<dbReference type="InterPro" id="IPR055344">
    <property type="entry name" value="SecD_SecF_C_bact"/>
</dbReference>
<evidence type="ECO:0000256" key="2">
    <source>
        <dbReference type="ARBA" id="ARBA00022448"/>
    </source>
</evidence>
<dbReference type="InterPro" id="IPR048631">
    <property type="entry name" value="SecD_1st"/>
</dbReference>
<evidence type="ECO:0000259" key="13">
    <source>
        <dbReference type="Pfam" id="PF22599"/>
    </source>
</evidence>
<evidence type="ECO:0000256" key="9">
    <source>
        <dbReference type="HAMAP-Rule" id="MF_01463"/>
    </source>
</evidence>
<keyword evidence="3 9" id="KW-1003">Cell membrane</keyword>
<dbReference type="InterPro" id="IPR027398">
    <property type="entry name" value="SecD-TM"/>
</dbReference>
<gene>
    <name evidence="9" type="primary">secD</name>
    <name evidence="14" type="ORF">J2T60_000230</name>
</gene>
<comment type="subcellular location">
    <subcellularLocation>
        <location evidence="1 9">Cell membrane</location>
        <topology evidence="1 9">Multi-pass membrane protein</topology>
    </subcellularLocation>
</comment>
<comment type="subunit">
    <text evidence="9">Forms a complex with SecF. Part of the essential Sec protein translocation apparatus which comprises SecA, SecYEG and auxiliary proteins SecDF-YajC and YidC.</text>
</comment>
<evidence type="ECO:0000259" key="10">
    <source>
        <dbReference type="Pfam" id="PF02355"/>
    </source>
</evidence>
<proteinExistence type="inferred from homology"/>
<keyword evidence="15" id="KW-1185">Reference proteome</keyword>
<dbReference type="EMBL" id="JALJYF010000001">
    <property type="protein sequence ID" value="MCP1726265.1"/>
    <property type="molecule type" value="Genomic_DNA"/>
</dbReference>
<evidence type="ECO:0000256" key="3">
    <source>
        <dbReference type="ARBA" id="ARBA00022475"/>
    </source>
</evidence>
<evidence type="ECO:0000256" key="5">
    <source>
        <dbReference type="ARBA" id="ARBA00022927"/>
    </source>
</evidence>
<evidence type="ECO:0000259" key="11">
    <source>
        <dbReference type="Pfam" id="PF13721"/>
    </source>
</evidence>
<dbReference type="Pfam" id="PF02355">
    <property type="entry name" value="SecD_SecF_C"/>
    <property type="match status" value="1"/>
</dbReference>
<feature type="transmembrane region" description="Helical" evidence="9">
    <location>
        <begin position="481"/>
        <end position="502"/>
    </location>
</feature>
<evidence type="ECO:0000256" key="4">
    <source>
        <dbReference type="ARBA" id="ARBA00022692"/>
    </source>
</evidence>
<keyword evidence="7 9" id="KW-0811">Translocation</keyword>
<evidence type="ECO:0000256" key="8">
    <source>
        <dbReference type="ARBA" id="ARBA00023136"/>
    </source>
</evidence>